<sequence length="323" mass="34184">MSASFPTLDEILTKQGVGEELAEVMRTIAGTCAQISEMVAGAGLEGALGLAGAVNVQDEEQKALDVMTDELMSAALGACDPVAGLASEEQEAMVATGRKGGYLVAFDPLDGSSNIDVNVSVGTIFSVLPAPEGRAPTEADFMVGGRAQIAAGYAIYGPQTMLVLTLGGEVQGFSLTPEGDWLLTHGDIKVPRATKEFAINMSNRRHWAPGIRAYIDDCLAGVEGPRGKNFNMRWVASMVADVHRILMRGGVFLYPWDAREPDRAGKLRLLYEGNPMSLLIERAGGKATNVEQPILDVKVTGLHQRVAVVLGSAEEVELASAAK</sequence>
<comment type="subcellular location">
    <subcellularLocation>
        <location evidence="9">Cytoplasm</location>
    </subcellularLocation>
</comment>
<dbReference type="InterPro" id="IPR033391">
    <property type="entry name" value="FBPase_N"/>
</dbReference>
<feature type="binding site" evidence="9">
    <location>
        <position position="266"/>
    </location>
    <ligand>
        <name>substrate</name>
    </ligand>
</feature>
<evidence type="ECO:0000256" key="10">
    <source>
        <dbReference type="RuleBase" id="RU000508"/>
    </source>
</evidence>
<evidence type="ECO:0000256" key="4">
    <source>
        <dbReference type="ARBA" id="ARBA00022490"/>
    </source>
</evidence>
<comment type="caution">
    <text evidence="9">Lacks conserved residue(s) required for the propagation of feature annotation.</text>
</comment>
<evidence type="ECO:0000256" key="2">
    <source>
        <dbReference type="ARBA" id="ARBA00005215"/>
    </source>
</evidence>
<dbReference type="Pfam" id="PF00316">
    <property type="entry name" value="FBPase"/>
    <property type="match status" value="1"/>
</dbReference>
<dbReference type="InterPro" id="IPR044015">
    <property type="entry name" value="FBPase_C_dom"/>
</dbReference>
<dbReference type="InterPro" id="IPR020548">
    <property type="entry name" value="Fructose_bisphosphatase_AS"/>
</dbReference>
<keyword evidence="5 9" id="KW-0479">Metal-binding</keyword>
<feature type="binding site" evidence="9">
    <location>
        <position position="88"/>
    </location>
    <ligand>
        <name>Mg(2+)</name>
        <dbReference type="ChEBI" id="CHEBI:18420"/>
        <label>1</label>
    </ligand>
</feature>
<gene>
    <name evidence="9" type="primary">fbp</name>
    <name evidence="13" type="ORF">ABID41_002027</name>
</gene>
<dbReference type="PIRSF" id="PIRSF000904">
    <property type="entry name" value="FBPtase_SBPase"/>
    <property type="match status" value="1"/>
</dbReference>
<evidence type="ECO:0000256" key="3">
    <source>
        <dbReference type="ARBA" id="ARBA00010941"/>
    </source>
</evidence>
<comment type="caution">
    <text evidence="13">The sequence shown here is derived from an EMBL/GenBank/DDBJ whole genome shotgun (WGS) entry which is preliminary data.</text>
</comment>
<keyword evidence="7 9" id="KW-0460">Magnesium</keyword>
<dbReference type="NCBIfam" id="NF006780">
    <property type="entry name" value="PRK09293.1-4"/>
    <property type="match status" value="1"/>
</dbReference>
<dbReference type="Pfam" id="PF18913">
    <property type="entry name" value="FBPase_C"/>
    <property type="match status" value="1"/>
</dbReference>
<evidence type="ECO:0000259" key="11">
    <source>
        <dbReference type="Pfam" id="PF00316"/>
    </source>
</evidence>
<dbReference type="Gene3D" id="3.40.190.80">
    <property type="match status" value="1"/>
</dbReference>
<dbReference type="PROSITE" id="PS00124">
    <property type="entry name" value="FBPASE"/>
    <property type="match status" value="1"/>
</dbReference>
<name>A0ABV2EIX2_9CAUL</name>
<evidence type="ECO:0000256" key="5">
    <source>
        <dbReference type="ARBA" id="ARBA00022723"/>
    </source>
</evidence>
<dbReference type="RefSeq" id="WP_331928700.1">
    <property type="nucleotide sequence ID" value="NZ_JBEPLU010000001.1"/>
</dbReference>
<dbReference type="PRINTS" id="PR00115">
    <property type="entry name" value="F16BPHPHTASE"/>
</dbReference>
<feature type="domain" description="Fructose-1-6-bisphosphatase class I N-terminal" evidence="11">
    <location>
        <begin position="18"/>
        <end position="185"/>
    </location>
</feature>
<evidence type="ECO:0000256" key="6">
    <source>
        <dbReference type="ARBA" id="ARBA00022801"/>
    </source>
</evidence>
<reference evidence="13 14" key="1">
    <citation type="submission" date="2024-06" db="EMBL/GenBank/DDBJ databases">
        <title>Genomic Encyclopedia of Type Strains, Phase IV (KMG-IV): sequencing the most valuable type-strain genomes for metagenomic binning, comparative biology and taxonomic classification.</title>
        <authorList>
            <person name="Goeker M."/>
        </authorList>
    </citation>
    <scope>NUCLEOTIDE SEQUENCE [LARGE SCALE GENOMIC DNA]</scope>
    <source>
        <strain evidence="13 14">DSM 17809</strain>
    </source>
</reference>
<feature type="binding site" evidence="9">
    <location>
        <position position="109"/>
    </location>
    <ligand>
        <name>Mg(2+)</name>
        <dbReference type="ChEBI" id="CHEBI:18420"/>
        <label>1</label>
    </ligand>
</feature>
<feature type="binding site" evidence="9">
    <location>
        <position position="200"/>
    </location>
    <ligand>
        <name>substrate</name>
    </ligand>
</feature>
<comment type="similarity">
    <text evidence="3 9 10">Belongs to the FBPase class 1 family.</text>
</comment>
<dbReference type="GO" id="GO:0042132">
    <property type="term" value="F:fructose 1,6-bisphosphate 1-phosphatase activity"/>
    <property type="evidence" value="ECO:0007669"/>
    <property type="project" value="UniProtKB-EC"/>
</dbReference>
<keyword evidence="8 9" id="KW-0119">Carbohydrate metabolism</keyword>
<protein>
    <recommendedName>
        <fullName evidence="9">Fructose-1,6-bisphosphatase class 1</fullName>
        <shortName evidence="9">FBPase class 1</shortName>
        <ecNumber evidence="9">3.1.3.11</ecNumber>
    </recommendedName>
    <alternativeName>
        <fullName evidence="9">D-fructose-1,6-bisphosphate 1-phosphohydrolase class 1</fullName>
    </alternativeName>
</protein>
<comment type="pathway">
    <text evidence="2">Carbohydrate biosynthesis; Calvin cycle.</text>
</comment>
<feature type="binding site" evidence="9">
    <location>
        <position position="107"/>
    </location>
    <ligand>
        <name>Mg(2+)</name>
        <dbReference type="ChEBI" id="CHEBI:18420"/>
        <label>2</label>
    </ligand>
</feature>
<dbReference type="PIRSF" id="PIRSF500210">
    <property type="entry name" value="FBPtase"/>
    <property type="match status" value="1"/>
</dbReference>
<dbReference type="CDD" id="cd00354">
    <property type="entry name" value="FBPase"/>
    <property type="match status" value="1"/>
</dbReference>
<feature type="binding site" evidence="9">
    <location>
        <position position="110"/>
    </location>
    <ligand>
        <name>Mg(2+)</name>
        <dbReference type="ChEBI" id="CHEBI:18420"/>
        <label>2</label>
    </ligand>
</feature>
<evidence type="ECO:0000259" key="12">
    <source>
        <dbReference type="Pfam" id="PF18913"/>
    </source>
</evidence>
<dbReference type="EMBL" id="JBEPLU010000001">
    <property type="protein sequence ID" value="MET3526932.1"/>
    <property type="molecule type" value="Genomic_DNA"/>
</dbReference>
<proteinExistence type="inferred from homology"/>
<dbReference type="PANTHER" id="PTHR11556">
    <property type="entry name" value="FRUCTOSE-1,6-BISPHOSPHATASE-RELATED"/>
    <property type="match status" value="1"/>
</dbReference>
<dbReference type="EC" id="3.1.3.11" evidence="9"/>
<feature type="domain" description="Fructose-1-6-bisphosphatase class 1 C-terminal" evidence="12">
    <location>
        <begin position="190"/>
        <end position="320"/>
    </location>
</feature>
<dbReference type="NCBIfam" id="NF006779">
    <property type="entry name" value="PRK09293.1-3"/>
    <property type="match status" value="1"/>
</dbReference>
<evidence type="ECO:0000313" key="14">
    <source>
        <dbReference type="Proteomes" id="UP001549110"/>
    </source>
</evidence>
<dbReference type="Gene3D" id="3.30.540.10">
    <property type="entry name" value="Fructose-1,6-Bisphosphatase, subunit A, domain 1"/>
    <property type="match status" value="1"/>
</dbReference>
<dbReference type="Proteomes" id="UP001549110">
    <property type="component" value="Unassembled WGS sequence"/>
</dbReference>
<evidence type="ECO:0000313" key="13">
    <source>
        <dbReference type="EMBL" id="MET3526932.1"/>
    </source>
</evidence>
<organism evidence="13 14">
    <name type="scientific">Phenylobacterium koreense</name>
    <dbReference type="NCBI Taxonomy" id="266125"/>
    <lineage>
        <taxon>Bacteria</taxon>
        <taxon>Pseudomonadati</taxon>
        <taxon>Pseudomonadota</taxon>
        <taxon>Alphaproteobacteria</taxon>
        <taxon>Caulobacterales</taxon>
        <taxon>Caulobacteraceae</taxon>
        <taxon>Phenylobacterium</taxon>
    </lineage>
</organism>
<evidence type="ECO:0000256" key="8">
    <source>
        <dbReference type="ARBA" id="ARBA00023277"/>
    </source>
</evidence>
<comment type="subunit">
    <text evidence="9">Homotetramer.</text>
</comment>
<dbReference type="HAMAP" id="MF_01855">
    <property type="entry name" value="FBPase_class1"/>
    <property type="match status" value="1"/>
</dbReference>
<dbReference type="SUPFAM" id="SSF56655">
    <property type="entry name" value="Carbohydrate phosphatase"/>
    <property type="match status" value="1"/>
</dbReference>
<comment type="catalytic activity">
    <reaction evidence="1 9">
        <text>beta-D-fructose 1,6-bisphosphate + H2O = beta-D-fructose 6-phosphate + phosphate</text>
        <dbReference type="Rhea" id="RHEA:11064"/>
        <dbReference type="ChEBI" id="CHEBI:15377"/>
        <dbReference type="ChEBI" id="CHEBI:32966"/>
        <dbReference type="ChEBI" id="CHEBI:43474"/>
        <dbReference type="ChEBI" id="CHEBI:57634"/>
        <dbReference type="EC" id="3.1.3.11"/>
    </reaction>
</comment>
<dbReference type="InterPro" id="IPR000146">
    <property type="entry name" value="FBPase_class-1"/>
</dbReference>
<feature type="binding site" evidence="9">
    <location>
        <position position="272"/>
    </location>
    <ligand>
        <name>Mg(2+)</name>
        <dbReference type="ChEBI" id="CHEBI:18420"/>
        <label>2</label>
    </ligand>
</feature>
<dbReference type="PANTHER" id="PTHR11556:SF35">
    <property type="entry name" value="SEDOHEPTULOSE-1,7-BISPHOSPHATASE, CHLOROPLASTIC"/>
    <property type="match status" value="1"/>
</dbReference>
<accession>A0ABV2EIX2</accession>
<feature type="binding site" evidence="9">
    <location>
        <begin position="110"/>
        <end position="113"/>
    </location>
    <ligand>
        <name>substrate</name>
    </ligand>
</feature>
<evidence type="ECO:0000256" key="9">
    <source>
        <dbReference type="HAMAP-Rule" id="MF_01855"/>
    </source>
</evidence>
<keyword evidence="6 9" id="KW-0378">Hydrolase</keyword>
<feature type="binding site" evidence="9">
    <location>
        <position position="107"/>
    </location>
    <ligand>
        <name>Mg(2+)</name>
        <dbReference type="ChEBI" id="CHEBI:18420"/>
        <label>1</label>
    </ligand>
</feature>
<comment type="cofactor">
    <cofactor evidence="9">
        <name>Mg(2+)</name>
        <dbReference type="ChEBI" id="CHEBI:18420"/>
    </cofactor>
    <text evidence="9">Binds 2 magnesium ions per subunit.</text>
</comment>
<dbReference type="InterPro" id="IPR028343">
    <property type="entry name" value="FBPtase"/>
</dbReference>
<evidence type="ECO:0000256" key="7">
    <source>
        <dbReference type="ARBA" id="ARBA00022842"/>
    </source>
</evidence>
<evidence type="ECO:0000256" key="1">
    <source>
        <dbReference type="ARBA" id="ARBA00001273"/>
    </source>
</evidence>
<keyword evidence="4 9" id="KW-0963">Cytoplasm</keyword>
<keyword evidence="14" id="KW-1185">Reference proteome</keyword>